<feature type="compositionally biased region" description="Low complexity" evidence="1">
    <location>
        <begin position="14"/>
        <end position="67"/>
    </location>
</feature>
<gene>
    <name evidence="2" type="ORF">TBRA_LOCUS11895</name>
</gene>
<sequence length="314" mass="34496">MAESASTSPVAAGSPQQQQQQQQPQQQQQQSSSPATIVVAAASPPAAAATQQQQQQSQTSQNNSQPSDISSSQLTASPPITGTETLNCPPRRQQQLAAIYVEKQSRTRATCELFLQRNLIAARAGKCIIAESQPDRASFSSTIFGFCARLYVRCTRRATRDRINTYTQRQRIDVSLLHCSAHAAACYRALQNEFFGSIARLKSSEIHPPPRASKEKTHTTVLCSACKPLYNTRYISLCGPPLHYVRIYILRAYISYTCTHTFAATMYVCKCSVYVYSAEIAMEIDGGALSLVTSRHSWRSSAPLLPAALVHDSM</sequence>
<evidence type="ECO:0000256" key="1">
    <source>
        <dbReference type="SAM" id="MobiDB-lite"/>
    </source>
</evidence>
<evidence type="ECO:0000313" key="2">
    <source>
        <dbReference type="EMBL" id="CAB0040165.1"/>
    </source>
</evidence>
<proteinExistence type="predicted"/>
<evidence type="ECO:0000313" key="3">
    <source>
        <dbReference type="Proteomes" id="UP000479190"/>
    </source>
</evidence>
<dbReference type="Proteomes" id="UP000479190">
    <property type="component" value="Unassembled WGS sequence"/>
</dbReference>
<protein>
    <submittedName>
        <fullName evidence="2">Uncharacterized protein</fullName>
    </submittedName>
</protein>
<dbReference type="EMBL" id="CADCXV010001005">
    <property type="protein sequence ID" value="CAB0040165.1"/>
    <property type="molecule type" value="Genomic_DNA"/>
</dbReference>
<keyword evidence="3" id="KW-1185">Reference proteome</keyword>
<dbReference type="AlphaFoldDB" id="A0A6H5ISI5"/>
<dbReference type="SUPFAM" id="SSF81995">
    <property type="entry name" value="beta-sandwich domain of Sec23/24"/>
    <property type="match status" value="1"/>
</dbReference>
<feature type="compositionally biased region" description="Polar residues" evidence="1">
    <location>
        <begin position="68"/>
        <end position="88"/>
    </location>
</feature>
<reference evidence="2 3" key="1">
    <citation type="submission" date="2020-02" db="EMBL/GenBank/DDBJ databases">
        <authorList>
            <person name="Ferguson B K."/>
        </authorList>
    </citation>
    <scope>NUCLEOTIDE SEQUENCE [LARGE SCALE GENOMIC DNA]</scope>
</reference>
<organism evidence="2 3">
    <name type="scientific">Trichogramma brassicae</name>
    <dbReference type="NCBI Taxonomy" id="86971"/>
    <lineage>
        <taxon>Eukaryota</taxon>
        <taxon>Metazoa</taxon>
        <taxon>Ecdysozoa</taxon>
        <taxon>Arthropoda</taxon>
        <taxon>Hexapoda</taxon>
        <taxon>Insecta</taxon>
        <taxon>Pterygota</taxon>
        <taxon>Neoptera</taxon>
        <taxon>Endopterygota</taxon>
        <taxon>Hymenoptera</taxon>
        <taxon>Apocrita</taxon>
        <taxon>Proctotrupomorpha</taxon>
        <taxon>Chalcidoidea</taxon>
        <taxon>Trichogrammatidae</taxon>
        <taxon>Trichogramma</taxon>
    </lineage>
</organism>
<feature type="region of interest" description="Disordered" evidence="1">
    <location>
        <begin position="1"/>
        <end position="88"/>
    </location>
</feature>
<accession>A0A6H5ISI5</accession>
<name>A0A6H5ISI5_9HYME</name>